<protein>
    <submittedName>
        <fullName evidence="2">Uncharacterized protein</fullName>
    </submittedName>
</protein>
<keyword evidence="4" id="KW-1185">Reference proteome</keyword>
<dbReference type="RefSeq" id="WP_240984091.1">
    <property type="nucleotide sequence ID" value="NZ_CDGJ01000032.1"/>
</dbReference>
<evidence type="ECO:0000256" key="1">
    <source>
        <dbReference type="SAM" id="Coils"/>
    </source>
</evidence>
<feature type="coiled-coil region" evidence="1">
    <location>
        <begin position="4"/>
        <end position="59"/>
    </location>
</feature>
<sequence length="103" mass="11897">MTDLQVILDKLQEMTSDMKDIKADVAELKTDVAELKTDVAELKTRQDKAEKRLEAIFEQTAGLMEFRQTTEKILGQILEQQVSLVHIVGEHEVYIRTLQRRIV</sequence>
<dbReference type="KEGG" id="aacx:DEACI_1065"/>
<dbReference type="Proteomes" id="UP000836597">
    <property type="component" value="Chromosome"/>
</dbReference>
<dbReference type="Gene3D" id="1.20.5.190">
    <property type="match status" value="1"/>
</dbReference>
<gene>
    <name evidence="3" type="ORF">DEACI_0994</name>
    <name evidence="2" type="ORF">DEACI_1065</name>
</gene>
<organism evidence="2">
    <name type="scientific">Acididesulfobacillus acetoxydans</name>
    <dbReference type="NCBI Taxonomy" id="1561005"/>
    <lineage>
        <taxon>Bacteria</taxon>
        <taxon>Bacillati</taxon>
        <taxon>Bacillota</taxon>
        <taxon>Clostridia</taxon>
        <taxon>Eubacteriales</taxon>
        <taxon>Peptococcaceae</taxon>
        <taxon>Acididesulfobacillus</taxon>
    </lineage>
</organism>
<evidence type="ECO:0000313" key="2">
    <source>
        <dbReference type="EMBL" id="CAA7600412.1"/>
    </source>
</evidence>
<dbReference type="AlphaFoldDB" id="A0A8S0WES7"/>
<dbReference type="EMBL" id="CDGJ01000032">
    <property type="protein sequence ID" value="CEJ06546.1"/>
    <property type="molecule type" value="Genomic_DNA"/>
</dbReference>
<accession>A0A8S0WES7</accession>
<dbReference type="EMBL" id="LR746496">
    <property type="protein sequence ID" value="CAA7600412.1"/>
    <property type="molecule type" value="Genomic_DNA"/>
</dbReference>
<evidence type="ECO:0000313" key="4">
    <source>
        <dbReference type="Proteomes" id="UP001071230"/>
    </source>
</evidence>
<keyword evidence="1" id="KW-0175">Coiled coil</keyword>
<dbReference type="Proteomes" id="UP001071230">
    <property type="component" value="Unassembled WGS sequence"/>
</dbReference>
<proteinExistence type="predicted"/>
<reference evidence="3" key="1">
    <citation type="submission" date="2014-11" db="EMBL/GenBank/DDBJ databases">
        <authorList>
            <person name="Hornung B.V."/>
        </authorList>
    </citation>
    <scope>NUCLEOTIDE SEQUENCE</scope>
    <source>
        <strain evidence="3">INE</strain>
    </source>
</reference>
<reference evidence="2" key="2">
    <citation type="submission" date="2020-01" db="EMBL/GenBank/DDBJ databases">
        <authorList>
            <person name="Hornung B."/>
        </authorList>
    </citation>
    <scope>NUCLEOTIDE SEQUENCE</scope>
    <source>
        <strain evidence="2">PacBioINE</strain>
    </source>
</reference>
<evidence type="ECO:0000313" key="3">
    <source>
        <dbReference type="EMBL" id="CEJ06546.1"/>
    </source>
</evidence>
<name>A0A8S0WES7_9FIRM</name>